<sequence>MEKWESQQIRKGVTGAQITAVQQGTIFSSHVGITSQEIIEVNTVVSTSSPLTSMSGSGNIIGPDRSLATEVAISKLAAQSGEKVTPDSVKRRLGERLASLKEVSRRHVADREKVLEEVSSLKKEAGDRETSAPSLARRFRFYQELRGYVTDLVECLDEKVSLIEGVEARMHNNVWRKRRDELIARRRQDVQDQAKELAPIASARVPSSMRTNPEEEEAQVRRAAEREGRRSRRRRARQMAARSTTGTLKHYEGMSSDDEQTELEVVAYRKQKEVIEGDCHKIFEDVVEEFCTVRGVLGRWEQWRSEEENSYQEAYASLCLPRVLAPILRLNLLSWNPIVIPDDSSGAGPCGFEGRKWFDLLLMYGLRETETEESLRNDPDLKLVSLVVEKVVLPKLTQLVDCSWDPMSTSQTLRLVRIVAKIIEEYPTVTPYIPPSSTDNSILSPSSARALRALLLAIVDRLREAVDNDVFIPIHPKHVMDAKGGAMGTFFQRQFWSAVKLLRNVVAWAGIISDSILGDLALHSILNRYLLAALRTCPDPIDAVSKCRMIVSSLPRWWLCVGSSGNAKDKGDELNPKLKMFASQLMALGQLLDATSPAGREAAEEVASILKLLGTKETKKT</sequence>
<accession>A0A8K0K8J8</accession>
<feature type="region of interest" description="Disordered" evidence="4">
    <location>
        <begin position="207"/>
        <end position="245"/>
    </location>
</feature>
<feature type="compositionally biased region" description="Basic and acidic residues" evidence="4">
    <location>
        <begin position="218"/>
        <end position="228"/>
    </location>
</feature>
<dbReference type="AlphaFoldDB" id="A0A8K0K8J8"/>
<evidence type="ECO:0000256" key="1">
    <source>
        <dbReference type="ARBA" id="ARBA00004123"/>
    </source>
</evidence>
<comment type="subcellular location">
    <subcellularLocation>
        <location evidence="1">Nucleus</location>
    </subcellularLocation>
</comment>
<keyword evidence="3" id="KW-0539">Nucleus</keyword>
<evidence type="ECO:0000256" key="2">
    <source>
        <dbReference type="ARBA" id="ARBA00010801"/>
    </source>
</evidence>
<evidence type="ECO:0000313" key="6">
    <source>
        <dbReference type="EMBL" id="KAG8230484.1"/>
    </source>
</evidence>
<dbReference type="GO" id="GO:0003677">
    <property type="term" value="F:DNA binding"/>
    <property type="evidence" value="ECO:0007669"/>
    <property type="project" value="InterPro"/>
</dbReference>
<name>A0A8K0K8J8_LADFU</name>
<evidence type="ECO:0000259" key="5">
    <source>
        <dbReference type="Pfam" id="PF07842"/>
    </source>
</evidence>
<evidence type="ECO:0000313" key="7">
    <source>
        <dbReference type="Proteomes" id="UP000792457"/>
    </source>
</evidence>
<evidence type="ECO:0000256" key="3">
    <source>
        <dbReference type="ARBA" id="ARBA00023242"/>
    </source>
</evidence>
<evidence type="ECO:0000256" key="4">
    <source>
        <dbReference type="SAM" id="MobiDB-lite"/>
    </source>
</evidence>
<dbReference type="GO" id="GO:0005634">
    <property type="term" value="C:nucleus"/>
    <property type="evidence" value="ECO:0007669"/>
    <property type="project" value="UniProtKB-SubCell"/>
</dbReference>
<dbReference type="Pfam" id="PF07842">
    <property type="entry name" value="GCFC"/>
    <property type="match status" value="1"/>
</dbReference>
<dbReference type="EMBL" id="KZ308490">
    <property type="protein sequence ID" value="KAG8230484.1"/>
    <property type="molecule type" value="Genomic_DNA"/>
</dbReference>
<dbReference type="GO" id="GO:0000398">
    <property type="term" value="P:mRNA splicing, via spliceosome"/>
    <property type="evidence" value="ECO:0007669"/>
    <property type="project" value="InterPro"/>
</dbReference>
<organism evidence="6 7">
    <name type="scientific">Ladona fulva</name>
    <name type="common">Scarce chaser dragonfly</name>
    <name type="synonym">Libellula fulva</name>
    <dbReference type="NCBI Taxonomy" id="123851"/>
    <lineage>
        <taxon>Eukaryota</taxon>
        <taxon>Metazoa</taxon>
        <taxon>Ecdysozoa</taxon>
        <taxon>Arthropoda</taxon>
        <taxon>Hexapoda</taxon>
        <taxon>Insecta</taxon>
        <taxon>Pterygota</taxon>
        <taxon>Palaeoptera</taxon>
        <taxon>Odonata</taxon>
        <taxon>Epiprocta</taxon>
        <taxon>Anisoptera</taxon>
        <taxon>Libelluloidea</taxon>
        <taxon>Libellulidae</taxon>
        <taxon>Ladona</taxon>
    </lineage>
</organism>
<gene>
    <name evidence="6" type="ORF">J437_LFUL013526</name>
</gene>
<reference evidence="6" key="1">
    <citation type="submission" date="2013-04" db="EMBL/GenBank/DDBJ databases">
        <authorList>
            <person name="Qu J."/>
            <person name="Murali S.C."/>
            <person name="Bandaranaike D."/>
            <person name="Bellair M."/>
            <person name="Blankenburg K."/>
            <person name="Chao H."/>
            <person name="Dinh H."/>
            <person name="Doddapaneni H."/>
            <person name="Downs B."/>
            <person name="Dugan-Rocha S."/>
            <person name="Elkadiri S."/>
            <person name="Gnanaolivu R.D."/>
            <person name="Hernandez B."/>
            <person name="Javaid M."/>
            <person name="Jayaseelan J.C."/>
            <person name="Lee S."/>
            <person name="Li M."/>
            <person name="Ming W."/>
            <person name="Munidasa M."/>
            <person name="Muniz J."/>
            <person name="Nguyen L."/>
            <person name="Ongeri F."/>
            <person name="Osuji N."/>
            <person name="Pu L.-L."/>
            <person name="Puazo M."/>
            <person name="Qu C."/>
            <person name="Quiroz J."/>
            <person name="Raj R."/>
            <person name="Weissenberger G."/>
            <person name="Xin Y."/>
            <person name="Zou X."/>
            <person name="Han Y."/>
            <person name="Richards S."/>
            <person name="Worley K."/>
            <person name="Muzny D."/>
            <person name="Gibbs R."/>
        </authorList>
    </citation>
    <scope>NUCLEOTIDE SEQUENCE</scope>
    <source>
        <strain evidence="6">Sampled in the wild</strain>
    </source>
</reference>
<feature type="domain" description="GCF C-terminal" evidence="5">
    <location>
        <begin position="295"/>
        <end position="530"/>
    </location>
</feature>
<dbReference type="PANTHER" id="PTHR12214:SF0">
    <property type="entry name" value="LD29489P"/>
    <property type="match status" value="1"/>
</dbReference>
<protein>
    <recommendedName>
        <fullName evidence="5">GCF C-terminal domain-containing protein</fullName>
    </recommendedName>
</protein>
<dbReference type="InterPro" id="IPR012890">
    <property type="entry name" value="GCFC2-like"/>
</dbReference>
<dbReference type="InterPro" id="IPR022783">
    <property type="entry name" value="GCFC_dom"/>
</dbReference>
<dbReference type="Proteomes" id="UP000792457">
    <property type="component" value="Unassembled WGS sequence"/>
</dbReference>
<proteinExistence type="inferred from homology"/>
<comment type="caution">
    <text evidence="6">The sequence shown here is derived from an EMBL/GenBank/DDBJ whole genome shotgun (WGS) entry which is preliminary data.</text>
</comment>
<keyword evidence="7" id="KW-1185">Reference proteome</keyword>
<dbReference type="OrthoDB" id="429427at2759"/>
<comment type="similarity">
    <text evidence="2">Belongs to the GCF family.</text>
</comment>
<reference evidence="6" key="2">
    <citation type="submission" date="2017-10" db="EMBL/GenBank/DDBJ databases">
        <title>Ladona fulva Genome sequencing and assembly.</title>
        <authorList>
            <person name="Murali S."/>
            <person name="Richards S."/>
            <person name="Bandaranaike D."/>
            <person name="Bellair M."/>
            <person name="Blankenburg K."/>
            <person name="Chao H."/>
            <person name="Dinh H."/>
            <person name="Doddapaneni H."/>
            <person name="Dugan-Rocha S."/>
            <person name="Elkadiri S."/>
            <person name="Gnanaolivu R."/>
            <person name="Hernandez B."/>
            <person name="Skinner E."/>
            <person name="Javaid M."/>
            <person name="Lee S."/>
            <person name="Li M."/>
            <person name="Ming W."/>
            <person name="Munidasa M."/>
            <person name="Muniz J."/>
            <person name="Nguyen L."/>
            <person name="Hughes D."/>
            <person name="Osuji N."/>
            <person name="Pu L.-L."/>
            <person name="Puazo M."/>
            <person name="Qu C."/>
            <person name="Quiroz J."/>
            <person name="Raj R."/>
            <person name="Weissenberger G."/>
            <person name="Xin Y."/>
            <person name="Zou X."/>
            <person name="Han Y."/>
            <person name="Worley K."/>
            <person name="Muzny D."/>
            <person name="Gibbs R."/>
        </authorList>
    </citation>
    <scope>NUCLEOTIDE SEQUENCE</scope>
    <source>
        <strain evidence="6">Sampled in the wild</strain>
    </source>
</reference>
<dbReference type="PANTHER" id="PTHR12214">
    <property type="entry name" value="GC-RICH SEQUENCE DNA-BINDING FACTOR"/>
    <property type="match status" value="1"/>
</dbReference>